<dbReference type="InParanoid" id="A0A0V1AUC1"/>
<evidence type="ECO:0000256" key="7">
    <source>
        <dbReference type="ARBA" id="ARBA00023033"/>
    </source>
</evidence>
<dbReference type="InterPro" id="IPR036396">
    <property type="entry name" value="Cyt_P450_sf"/>
</dbReference>
<keyword evidence="4 8" id="KW-0479">Metal-binding</keyword>
<dbReference type="InterPro" id="IPR002401">
    <property type="entry name" value="Cyt_P450_E_grp-I"/>
</dbReference>
<dbReference type="InterPro" id="IPR001128">
    <property type="entry name" value="Cyt_P450"/>
</dbReference>
<dbReference type="GO" id="GO:0016705">
    <property type="term" value="F:oxidoreductase activity, acting on paired donors, with incorporation or reduction of molecular oxygen"/>
    <property type="evidence" value="ECO:0007669"/>
    <property type="project" value="InterPro"/>
</dbReference>
<dbReference type="OrthoDB" id="2789670at2759"/>
<evidence type="ECO:0000256" key="3">
    <source>
        <dbReference type="ARBA" id="ARBA00022617"/>
    </source>
</evidence>
<keyword evidence="5" id="KW-0560">Oxidoreductase</keyword>
<dbReference type="AlphaFoldDB" id="A0A0V1AUC1"/>
<accession>A0A0V1AUC1</accession>
<dbReference type="PANTHER" id="PTHR24292">
    <property type="entry name" value="CYTOCHROME P450"/>
    <property type="match status" value="1"/>
</dbReference>
<keyword evidence="3 8" id="KW-0349">Heme</keyword>
<feature type="binding site" description="axial binding residue" evidence="8">
    <location>
        <position position="694"/>
    </location>
    <ligand>
        <name>heme</name>
        <dbReference type="ChEBI" id="CHEBI:30413"/>
    </ligand>
    <ligandPart>
        <name>Fe</name>
        <dbReference type="ChEBI" id="CHEBI:18248"/>
    </ligandPart>
</feature>
<evidence type="ECO:0000313" key="9">
    <source>
        <dbReference type="EMBL" id="KRY28370.1"/>
    </source>
</evidence>
<dbReference type="FunFam" id="1.10.630.10:FF:000182">
    <property type="entry name" value="Cytochrome P450 3A4"/>
    <property type="match status" value="1"/>
</dbReference>
<evidence type="ECO:0000256" key="4">
    <source>
        <dbReference type="ARBA" id="ARBA00022723"/>
    </source>
</evidence>
<dbReference type="GO" id="GO:0020037">
    <property type="term" value="F:heme binding"/>
    <property type="evidence" value="ECO:0007669"/>
    <property type="project" value="InterPro"/>
</dbReference>
<dbReference type="GO" id="GO:0005506">
    <property type="term" value="F:iron ion binding"/>
    <property type="evidence" value="ECO:0007669"/>
    <property type="project" value="InterPro"/>
</dbReference>
<dbReference type="Pfam" id="PF00067">
    <property type="entry name" value="p450"/>
    <property type="match status" value="2"/>
</dbReference>
<dbReference type="InterPro" id="IPR017972">
    <property type="entry name" value="Cyt_P450_CS"/>
</dbReference>
<dbReference type="EMBL" id="JYDH01000207">
    <property type="protein sequence ID" value="KRY28370.1"/>
    <property type="molecule type" value="Genomic_DNA"/>
</dbReference>
<comment type="similarity">
    <text evidence="2">Belongs to the cytochrome P450 family.</text>
</comment>
<dbReference type="Gene3D" id="1.10.630.10">
    <property type="entry name" value="Cytochrome P450"/>
    <property type="match status" value="1"/>
</dbReference>
<protein>
    <submittedName>
        <fullName evidence="9">Cytochrome P450 3A12</fullName>
    </submittedName>
</protein>
<gene>
    <name evidence="9" type="primary">CYP3A14</name>
    <name evidence="9" type="ORF">T01_10575</name>
</gene>
<dbReference type="PRINTS" id="PR00385">
    <property type="entry name" value="P450"/>
</dbReference>
<reference evidence="9 10" key="1">
    <citation type="submission" date="2015-01" db="EMBL/GenBank/DDBJ databases">
        <title>Evolution of Trichinella species and genotypes.</title>
        <authorList>
            <person name="Korhonen P.K."/>
            <person name="Edoardo P."/>
            <person name="Giuseppe L.R."/>
            <person name="Gasser R.B."/>
        </authorList>
    </citation>
    <scope>NUCLEOTIDE SEQUENCE [LARGE SCALE GENOMIC DNA]</scope>
    <source>
        <strain evidence="9">ISS3</strain>
    </source>
</reference>
<evidence type="ECO:0000256" key="2">
    <source>
        <dbReference type="ARBA" id="ARBA00010617"/>
    </source>
</evidence>
<sequence>MKKNQTQKENSNGLVKQRCDVLLPETVRCTEYHYTIFYGQSVQMIQHDVVRFGQNVRITRYWRVFVENYLQQMWWQYRRLTVFAKYCYFGNFLCIRRVPVKTFFTAAGGIIRNRFGLISVQRVENFVIRPINDQNNQADCPSLVNCCHISNCHRLWKFSIAPGIGHRRNNCQLLYAHCHQIRVDHDAVNLEYCPLIINVLQTLKKAIIYNADANSQKVSSQTLRKNFTSNCLNGAKEMKFHYCKSAKCTYWTMVASVSKKQLLLLRKTNEKQSYCTSINYQVLNRQRLAFFNRFCTRFSLRISAFRLRSKLGLRGPKPNLLFGNVLEFIDPNVKWEEDQSVLFKKLKRQYGDVYGIYLGPQLNVVVTDLDVARDILIKNFSCFTDRSNIAILEKKPMSECLFNLRQQEWKDIRSTVVHTFSNRIMREVLTVDVIAQCAFALDLDLNESQNRQFLDNCRQLFDGYDFNESWLILIFPEMIWFLKPFVSFTKFSKAEQRIVNDLREVLLRKKHLKCKQSIDLLQLLINSNELMENNERKGTPLTDDAIVANAMVFLLAGYETSSTAMGFAAWLLAKHPEVQEKLRQEVNVKFNDIQIGQEYDVIHDMPYMNAVMQETLRLYPPLVLLVVRTCIKECTINEIPFVPGVQVLFPTYSIHHDETIWPEPDRFLPERFIGSDCAHHPMAWLPFGAGPRNCIGKRFAEMQFKITMAHLLKRYRLHLSEAESEDPIKLKCNGATIRPRNGVVIKLSRY</sequence>
<evidence type="ECO:0000313" key="10">
    <source>
        <dbReference type="Proteomes" id="UP000054776"/>
    </source>
</evidence>
<comment type="caution">
    <text evidence="9">The sequence shown here is derived from an EMBL/GenBank/DDBJ whole genome shotgun (WGS) entry which is preliminary data.</text>
</comment>
<name>A0A0V1AUC1_TRISP</name>
<dbReference type="FunCoup" id="A0A0V1AUC1">
    <property type="interactions" value="24"/>
</dbReference>
<evidence type="ECO:0000256" key="1">
    <source>
        <dbReference type="ARBA" id="ARBA00001971"/>
    </source>
</evidence>
<dbReference type="CDD" id="cd11055">
    <property type="entry name" value="CYP3A-like"/>
    <property type="match status" value="1"/>
</dbReference>
<evidence type="ECO:0000256" key="5">
    <source>
        <dbReference type="ARBA" id="ARBA00023002"/>
    </source>
</evidence>
<proteinExistence type="inferred from homology"/>
<dbReference type="Proteomes" id="UP000054776">
    <property type="component" value="Unassembled WGS sequence"/>
</dbReference>
<organism evidence="9 10">
    <name type="scientific">Trichinella spiralis</name>
    <name type="common">Trichina worm</name>
    <dbReference type="NCBI Taxonomy" id="6334"/>
    <lineage>
        <taxon>Eukaryota</taxon>
        <taxon>Metazoa</taxon>
        <taxon>Ecdysozoa</taxon>
        <taxon>Nematoda</taxon>
        <taxon>Enoplea</taxon>
        <taxon>Dorylaimia</taxon>
        <taxon>Trichinellida</taxon>
        <taxon>Trichinellidae</taxon>
        <taxon>Trichinella</taxon>
    </lineage>
</organism>
<keyword evidence="7" id="KW-0503">Monooxygenase</keyword>
<dbReference type="PANTHER" id="PTHR24292:SF102">
    <property type="entry name" value="CYTOCHROME P450 FAMILY-RELATED"/>
    <property type="match status" value="1"/>
</dbReference>
<dbReference type="PROSITE" id="PS00086">
    <property type="entry name" value="CYTOCHROME_P450"/>
    <property type="match status" value="1"/>
</dbReference>
<keyword evidence="6 8" id="KW-0408">Iron</keyword>
<dbReference type="SUPFAM" id="SSF48264">
    <property type="entry name" value="Cytochrome P450"/>
    <property type="match status" value="1"/>
</dbReference>
<dbReference type="GO" id="GO:0004497">
    <property type="term" value="F:monooxygenase activity"/>
    <property type="evidence" value="ECO:0007669"/>
    <property type="project" value="UniProtKB-KW"/>
</dbReference>
<keyword evidence="10" id="KW-1185">Reference proteome</keyword>
<evidence type="ECO:0000256" key="6">
    <source>
        <dbReference type="ARBA" id="ARBA00023004"/>
    </source>
</evidence>
<dbReference type="PRINTS" id="PR00463">
    <property type="entry name" value="EP450I"/>
</dbReference>
<dbReference type="InterPro" id="IPR050476">
    <property type="entry name" value="Insect_CytP450_Detox"/>
</dbReference>
<evidence type="ECO:0000256" key="8">
    <source>
        <dbReference type="PIRSR" id="PIRSR602401-1"/>
    </source>
</evidence>
<dbReference type="STRING" id="6334.A0A0V1AUC1"/>
<comment type="cofactor">
    <cofactor evidence="1 8">
        <name>heme</name>
        <dbReference type="ChEBI" id="CHEBI:30413"/>
    </cofactor>
</comment>